<dbReference type="Gramene" id="rna-AYBTSS11_LOCUS5212">
    <property type="protein sequence ID" value="CAJ1931361.1"/>
    <property type="gene ID" value="gene-AYBTSS11_LOCUS5212"/>
</dbReference>
<reference evidence="1" key="1">
    <citation type="submission" date="2023-10" db="EMBL/GenBank/DDBJ databases">
        <authorList>
            <person name="Domelevo Entfellner J.-B."/>
        </authorList>
    </citation>
    <scope>NUCLEOTIDE SEQUENCE</scope>
</reference>
<gene>
    <name evidence="1" type="ORF">AYBTSS11_LOCUS5212</name>
</gene>
<dbReference type="PANTHER" id="PTHR43394">
    <property type="entry name" value="ATP-DEPENDENT PERMEASE MDL1, MITOCHONDRIAL"/>
    <property type="match status" value="1"/>
</dbReference>
<dbReference type="Proteomes" id="UP001189624">
    <property type="component" value="Chromosome 2"/>
</dbReference>
<dbReference type="GO" id="GO:0015421">
    <property type="term" value="F:ABC-type oligopeptide transporter activity"/>
    <property type="evidence" value="ECO:0007669"/>
    <property type="project" value="TreeGrafter"/>
</dbReference>
<sequence length="53" mass="5873">MNDLPYRLSTIQAADRIVAMDGGQIVEVGSHRELILKDGLYARLTRKQADAMA</sequence>
<dbReference type="SUPFAM" id="SSF52540">
    <property type="entry name" value="P-loop containing nucleoside triphosphate hydrolases"/>
    <property type="match status" value="1"/>
</dbReference>
<accession>A0AA86VCD6</accession>
<evidence type="ECO:0000313" key="2">
    <source>
        <dbReference type="Proteomes" id="UP001189624"/>
    </source>
</evidence>
<dbReference type="InterPro" id="IPR039421">
    <property type="entry name" value="Type_1_exporter"/>
</dbReference>
<dbReference type="Gene3D" id="3.40.50.300">
    <property type="entry name" value="P-loop containing nucleotide triphosphate hydrolases"/>
    <property type="match status" value="1"/>
</dbReference>
<dbReference type="PANTHER" id="PTHR43394:SF19">
    <property type="entry name" value="ABC TRANSPORTER B FAMILY"/>
    <property type="match status" value="1"/>
</dbReference>
<protein>
    <submittedName>
        <fullName evidence="1">Uncharacterized protein</fullName>
    </submittedName>
</protein>
<name>A0AA86VCD6_9FABA</name>
<dbReference type="InterPro" id="IPR027417">
    <property type="entry name" value="P-loop_NTPase"/>
</dbReference>
<proteinExistence type="predicted"/>
<keyword evidence="2" id="KW-1185">Reference proteome</keyword>
<dbReference type="AlphaFoldDB" id="A0AA86VCD6"/>
<evidence type="ECO:0000313" key="1">
    <source>
        <dbReference type="EMBL" id="CAJ1931361.1"/>
    </source>
</evidence>
<organism evidence="1 2">
    <name type="scientific">Sphenostylis stenocarpa</name>
    <dbReference type="NCBI Taxonomy" id="92480"/>
    <lineage>
        <taxon>Eukaryota</taxon>
        <taxon>Viridiplantae</taxon>
        <taxon>Streptophyta</taxon>
        <taxon>Embryophyta</taxon>
        <taxon>Tracheophyta</taxon>
        <taxon>Spermatophyta</taxon>
        <taxon>Magnoliopsida</taxon>
        <taxon>eudicotyledons</taxon>
        <taxon>Gunneridae</taxon>
        <taxon>Pentapetalae</taxon>
        <taxon>rosids</taxon>
        <taxon>fabids</taxon>
        <taxon>Fabales</taxon>
        <taxon>Fabaceae</taxon>
        <taxon>Papilionoideae</taxon>
        <taxon>50 kb inversion clade</taxon>
        <taxon>NPAAA clade</taxon>
        <taxon>indigoferoid/millettioid clade</taxon>
        <taxon>Phaseoleae</taxon>
        <taxon>Sphenostylis</taxon>
    </lineage>
</organism>
<dbReference type="EMBL" id="OY731399">
    <property type="protein sequence ID" value="CAJ1931361.1"/>
    <property type="molecule type" value="Genomic_DNA"/>
</dbReference>